<feature type="region of interest" description="Disordered" evidence="1">
    <location>
        <begin position="1144"/>
        <end position="1202"/>
    </location>
</feature>
<evidence type="ECO:0000313" key="3">
    <source>
        <dbReference type="EMBL" id="SQC93557.1"/>
    </source>
</evidence>
<dbReference type="InterPro" id="IPR049826">
    <property type="entry name" value="Ig-like_ice"/>
</dbReference>
<feature type="compositionally biased region" description="Basic and acidic residues" evidence="1">
    <location>
        <begin position="1183"/>
        <end position="1202"/>
    </location>
</feature>
<feature type="region of interest" description="Disordered" evidence="1">
    <location>
        <begin position="1062"/>
        <end position="1081"/>
    </location>
</feature>
<evidence type="ECO:0000259" key="2">
    <source>
        <dbReference type="Pfam" id="PF19077"/>
    </source>
</evidence>
<sequence length="1202" mass="122425">MGGKSYTVIVQSDLSWNLPLSKEMLTALGDGELTVHASVTNGRGNTGSTDHDITIDAQLPGLRLDTIAGDDVINLAEHSQDLIVSGTSSGLTSGSVVTVTLNGKDYLATVNADGSWSAAVPAADVSSWPDGVLTVTAKAEDNAKNPVSIDGIVDVDLAPVSISVNSVTADNVLNAAEKGSDLVLSGITTNVEPGQTVTITFAGHRYTTTVNDDGSWSYTVPAADMAKLKDGDAQVTVSVSNANGNPANAAQEYSVDASAPTLIIDPLSGDNLLNAAEAKQPLIVSGSSSAEPGQEVTVTLNNVRYTATVGADGRWSVSVPANDLAALKDGIITVSASVSDKAGNPANADRGMLVDITEPKLTIDPVAGDDTINASEHNQAHTVSGTSTGAAAGDVVTVVVTNGQGTSFTFTTTLDANGHWNVGIPASVIHGLADGSYTITASVTDAAGNSGSVDHALTVNTALPVITIAAIAVDDVINATEKGQDLVLSGTSNQPAGTLITVTLNGINYQAVAGTDGSWSTTIPASAVSKLGEANYTVTAGVTDAHGNSNSDSHNVQVDSALPTVTIHSVTGDNILNITEIASGQTLSGTVSGAAKGDIVTINLGGKLYQATVQDDLSWSLPVSKEILTALGNGELTITASVTNGHGNTGSGGRDIVIDANLPGLRVDTVAGDDVINAIEHNQNLIINGTSIGLSAGSAVTVTINGKDYAATVRADGSWQAAVPGADVARWAEGPVTLEVKGSSGAGNDVAIQHQVTVDLSEVVISINAITGDNVLNAAEKGANLELSGMTQNVESGQTVNITFAGHTYTATVQADGSWKYTVPAADMVNLKEGDTAVQVSVINKNGNSTEAAQNVSVDSLAPALTVDPVSQDNLLNAAEAKQDLIISGTSTAEAGQTVTVQLNGESYQATVKADGSWSLTVPAADVGKLTDGNITVTASVEDRAGNPGSASRDVLVDVTVPKVTIGTIATDDVINQTEHGQAQVISGTSTGAQAGDIVTVTLGNKSYTGVVDANGNWSVGVPRADISALGDNTYTVTASVTDKAGNTGDATHSVKVDTVAPNPEYRHHCGGTTSSTPMRKTGDVVISGSSTGLAAGTSVAVNLNGKNYAATVGDDGKWTTTVPAGDVGKLGEAFYDVSVSASNGRGQRWQPEQHPGSRLDAAGRDHQCRGDRRHYQCRRAGHRPDDYRARDRRAGRGGRDH</sequence>
<gene>
    <name evidence="3" type="ORF">NCTC12120_06671</name>
</gene>
<feature type="domain" description="Bacterial Ig-like" evidence="2">
    <location>
        <begin position="992"/>
        <end position="1059"/>
    </location>
</feature>
<dbReference type="Pfam" id="PF19077">
    <property type="entry name" value="Big_13"/>
    <property type="match status" value="4"/>
</dbReference>
<reference evidence="3 4" key="1">
    <citation type="submission" date="2018-06" db="EMBL/GenBank/DDBJ databases">
        <authorList>
            <consortium name="Pathogen Informatics"/>
            <person name="Doyle S."/>
        </authorList>
    </citation>
    <scope>NUCLEOTIDE SEQUENCE [LARGE SCALE GENOMIC DNA]</scope>
    <source>
        <strain evidence="3 4">NCTC12120</strain>
    </source>
</reference>
<dbReference type="EMBL" id="UAVU01000011">
    <property type="protein sequence ID" value="SQC93557.1"/>
    <property type="molecule type" value="Genomic_DNA"/>
</dbReference>
<proteinExistence type="predicted"/>
<feature type="domain" description="Bacterial Ig-like" evidence="2">
    <location>
        <begin position="280"/>
        <end position="351"/>
    </location>
</feature>
<name>A0A2X3J3W2_9ENTR</name>
<dbReference type="Gene3D" id="2.60.40.10">
    <property type="entry name" value="Immunoglobulins"/>
    <property type="match status" value="12"/>
</dbReference>
<evidence type="ECO:0000256" key="1">
    <source>
        <dbReference type="SAM" id="MobiDB-lite"/>
    </source>
</evidence>
<dbReference type="Proteomes" id="UP000251197">
    <property type="component" value="Unassembled WGS sequence"/>
</dbReference>
<feature type="domain" description="Bacterial Ig-like" evidence="2">
    <location>
        <begin position="360"/>
        <end position="460"/>
    </location>
</feature>
<accession>A0A2X3J3W2</accession>
<dbReference type="InterPro" id="IPR044016">
    <property type="entry name" value="Big_13"/>
</dbReference>
<feature type="domain" description="Bacterial Ig-like" evidence="2">
    <location>
        <begin position="886"/>
        <end position="958"/>
    </location>
</feature>
<feature type="compositionally biased region" description="Basic and acidic residues" evidence="1">
    <location>
        <begin position="1156"/>
        <end position="1175"/>
    </location>
</feature>
<organism evidence="3 4">
    <name type="scientific">Cedecea neteri</name>
    <dbReference type="NCBI Taxonomy" id="158822"/>
    <lineage>
        <taxon>Bacteria</taxon>
        <taxon>Pseudomonadati</taxon>
        <taxon>Pseudomonadota</taxon>
        <taxon>Gammaproteobacteria</taxon>
        <taxon>Enterobacterales</taxon>
        <taxon>Enterobacteriaceae</taxon>
        <taxon>Cedecea</taxon>
    </lineage>
</organism>
<evidence type="ECO:0000313" key="4">
    <source>
        <dbReference type="Proteomes" id="UP000251197"/>
    </source>
</evidence>
<dbReference type="InterPro" id="IPR013783">
    <property type="entry name" value="Ig-like_fold"/>
</dbReference>
<dbReference type="AlphaFoldDB" id="A0A2X3J3W2"/>
<protein>
    <recommendedName>
        <fullName evidence="2">Bacterial Ig-like domain-containing protein</fullName>
    </recommendedName>
</protein>
<dbReference type="NCBIfam" id="NF033510">
    <property type="entry name" value="Ca_tandemer"/>
    <property type="match status" value="12"/>
</dbReference>
<dbReference type="NCBIfam" id="NF012196">
    <property type="entry name" value="Ig_like_ice"/>
    <property type="match status" value="9"/>
</dbReference>